<dbReference type="GO" id="GO:0016787">
    <property type="term" value="F:hydrolase activity"/>
    <property type="evidence" value="ECO:0007669"/>
    <property type="project" value="UniProtKB-KW"/>
</dbReference>
<reference evidence="7 8" key="1">
    <citation type="submission" date="2018-05" db="EMBL/GenBank/DDBJ databases">
        <title>The draft genome of strain NS-104.</title>
        <authorList>
            <person name="Hang P."/>
            <person name="Jiang J."/>
        </authorList>
    </citation>
    <scope>NUCLEOTIDE SEQUENCE [LARGE SCALE GENOMIC DNA]</scope>
    <source>
        <strain evidence="7 8">NS-104</strain>
    </source>
</reference>
<feature type="binding site" evidence="3">
    <location>
        <position position="229"/>
    </location>
    <ligand>
        <name>a divalent metal cation</name>
        <dbReference type="ChEBI" id="CHEBI:60240"/>
    </ligand>
</feature>
<dbReference type="PANTHER" id="PTHR47572:SF4">
    <property type="entry name" value="LACTONASE DRP35"/>
    <property type="match status" value="1"/>
</dbReference>
<dbReference type="SUPFAM" id="SSF52499">
    <property type="entry name" value="Isochorismatase-like hydrolases"/>
    <property type="match status" value="1"/>
</dbReference>
<evidence type="ECO:0000313" key="7">
    <source>
        <dbReference type="EMBL" id="PWE53220.1"/>
    </source>
</evidence>
<dbReference type="PRINTS" id="PR01790">
    <property type="entry name" value="SMP30FAMILY"/>
</dbReference>
<dbReference type="CDD" id="cd00431">
    <property type="entry name" value="cysteine_hydrolases"/>
    <property type="match status" value="1"/>
</dbReference>
<dbReference type="OrthoDB" id="241638at2"/>
<dbReference type="Pfam" id="PF08450">
    <property type="entry name" value="SGL"/>
    <property type="match status" value="1"/>
</dbReference>
<gene>
    <name evidence="7" type="ORF">DEM27_26505</name>
</gene>
<name>A0A2U2DIU1_9HYPH</name>
<evidence type="ECO:0000256" key="2">
    <source>
        <dbReference type="PIRSR" id="PIRSR605511-1"/>
    </source>
</evidence>
<comment type="cofactor">
    <cofactor evidence="3">
        <name>Zn(2+)</name>
        <dbReference type="ChEBI" id="CHEBI:29105"/>
    </cofactor>
    <text evidence="3">Binds 1 divalent metal cation per subunit.</text>
</comment>
<feature type="binding site" evidence="3">
    <location>
        <position position="177"/>
    </location>
    <ligand>
        <name>a divalent metal cation</name>
        <dbReference type="ChEBI" id="CHEBI:60240"/>
    </ligand>
</feature>
<protein>
    <submittedName>
        <fullName evidence="7">Gluconolactonase</fullName>
    </submittedName>
</protein>
<keyword evidence="8" id="KW-1185">Reference proteome</keyword>
<dbReference type="InterPro" id="IPR000868">
    <property type="entry name" value="Isochorismatase-like_dom"/>
</dbReference>
<dbReference type="GO" id="GO:0046872">
    <property type="term" value="F:metal ion binding"/>
    <property type="evidence" value="ECO:0007669"/>
    <property type="project" value="UniProtKB-KW"/>
</dbReference>
<dbReference type="AlphaFoldDB" id="A0A2U2DIU1"/>
<dbReference type="Pfam" id="PF00857">
    <property type="entry name" value="Isochorismatase"/>
    <property type="match status" value="1"/>
</dbReference>
<dbReference type="RefSeq" id="WP_109461262.1">
    <property type="nucleotide sequence ID" value="NZ_QFBC01000017.1"/>
</dbReference>
<keyword evidence="3" id="KW-0479">Metal-binding</keyword>
<evidence type="ECO:0000259" key="6">
    <source>
        <dbReference type="Pfam" id="PF08450"/>
    </source>
</evidence>
<dbReference type="InterPro" id="IPR036380">
    <property type="entry name" value="Isochorismatase-like_sf"/>
</dbReference>
<feature type="compositionally biased region" description="Polar residues" evidence="4">
    <location>
        <begin position="305"/>
        <end position="330"/>
    </location>
</feature>
<dbReference type="Proteomes" id="UP000245252">
    <property type="component" value="Unassembled WGS sequence"/>
</dbReference>
<proteinExistence type="predicted"/>
<sequence>MAHEVLDPEFPRLIDPNAPVRMAGNGFTFTEGPIWHPVEQYLLFSDMPGDVRRRLDRNGVREVARPSNKGNGMTYTRDLDLIVCEHATSSVVAIRRDGARQVLASHFEGKELNSPNDVCIHSDGSIYFTDPWYGRMPIFGVERPRDLGWQGVFRIRPGQLGREPELVVGRYVFSQPNGLCFSPDEKLLYINDTDQANIRVFDVKPDGSLSEGRTFASGIRDGSKPGLPDGMKCDEAGNIWVTGPGGVWVYSPGGRLLGKLVVPEEVANLHWGGPDWRTLYMTATTSVYTVETKIGPRKEPFMRAGQSSADVSSHGARSSEPQRSPSGSDGTFQLDASRCALIIQDMQNDVVMEGGAFAASGSPQHCREQNAIENIRRLADQCRRSGVPVIHVWFLVEPGAPGFTLNAPLFEGVVDSNALVRGTWGALPVPGLEQQAGDIVVAKMRMSAWEGTSLETVLKAYGRDMVIVTGAWTNMSIEHTARTGADKGYIMIVPEDGCSTMNAEWHKASVNYAMQNVAAVTTVRDVVEALR</sequence>
<dbReference type="EMBL" id="QFBC01000017">
    <property type="protein sequence ID" value="PWE53220.1"/>
    <property type="molecule type" value="Genomic_DNA"/>
</dbReference>
<feature type="active site" description="Proton donor/acceptor" evidence="2">
    <location>
        <position position="229"/>
    </location>
</feature>
<dbReference type="Gene3D" id="2.120.10.30">
    <property type="entry name" value="TolB, C-terminal domain"/>
    <property type="match status" value="1"/>
</dbReference>
<dbReference type="SUPFAM" id="SSF63829">
    <property type="entry name" value="Calcium-dependent phosphotriesterase"/>
    <property type="match status" value="1"/>
</dbReference>
<dbReference type="PANTHER" id="PTHR47572">
    <property type="entry name" value="LIPOPROTEIN-RELATED"/>
    <property type="match status" value="1"/>
</dbReference>
<feature type="region of interest" description="Disordered" evidence="4">
    <location>
        <begin position="298"/>
        <end position="330"/>
    </location>
</feature>
<feature type="domain" description="SMP-30/Gluconolactonase/LRE-like region" evidence="6">
    <location>
        <begin position="29"/>
        <end position="284"/>
    </location>
</feature>
<organism evidence="7 8">
    <name type="scientific">Metarhizobium album</name>
    <dbReference type="NCBI Taxonomy" id="2182425"/>
    <lineage>
        <taxon>Bacteria</taxon>
        <taxon>Pseudomonadati</taxon>
        <taxon>Pseudomonadota</taxon>
        <taxon>Alphaproteobacteria</taxon>
        <taxon>Hyphomicrobiales</taxon>
        <taxon>Rhizobiaceae</taxon>
        <taxon>Metarhizobium</taxon>
    </lineage>
</organism>
<keyword evidence="3" id="KW-0862">Zinc</keyword>
<evidence type="ECO:0000256" key="1">
    <source>
        <dbReference type="ARBA" id="ARBA00022801"/>
    </source>
</evidence>
<dbReference type="InterPro" id="IPR005511">
    <property type="entry name" value="SMP-30"/>
</dbReference>
<feature type="binding site" evidence="3">
    <location>
        <position position="31"/>
    </location>
    <ligand>
        <name>a divalent metal cation</name>
        <dbReference type="ChEBI" id="CHEBI:60240"/>
    </ligand>
</feature>
<keyword evidence="1" id="KW-0378">Hydrolase</keyword>
<dbReference type="InterPro" id="IPR011042">
    <property type="entry name" value="6-blade_b-propeller_TolB-like"/>
</dbReference>
<accession>A0A2U2DIU1</accession>
<feature type="binding site" evidence="3">
    <location>
        <position position="116"/>
    </location>
    <ligand>
        <name>substrate</name>
    </ligand>
</feature>
<evidence type="ECO:0000259" key="5">
    <source>
        <dbReference type="Pfam" id="PF00857"/>
    </source>
</evidence>
<dbReference type="Gene3D" id="3.40.50.850">
    <property type="entry name" value="Isochorismatase-like"/>
    <property type="match status" value="1"/>
</dbReference>
<feature type="domain" description="Isochorismatase-like" evidence="5">
    <location>
        <begin position="339"/>
        <end position="524"/>
    </location>
</feature>
<dbReference type="InterPro" id="IPR013658">
    <property type="entry name" value="SGL"/>
</dbReference>
<evidence type="ECO:0000256" key="4">
    <source>
        <dbReference type="SAM" id="MobiDB-lite"/>
    </source>
</evidence>
<comment type="caution">
    <text evidence="7">The sequence shown here is derived from an EMBL/GenBank/DDBJ whole genome shotgun (WGS) entry which is preliminary data.</text>
</comment>
<evidence type="ECO:0000313" key="8">
    <source>
        <dbReference type="Proteomes" id="UP000245252"/>
    </source>
</evidence>
<dbReference type="InterPro" id="IPR051262">
    <property type="entry name" value="SMP-30/CGR1_Lactonase"/>
</dbReference>
<evidence type="ECO:0000256" key="3">
    <source>
        <dbReference type="PIRSR" id="PIRSR605511-2"/>
    </source>
</evidence>